<organism evidence="2 3">
    <name type="scientific">Puccinia graminis f. sp. tritici</name>
    <dbReference type="NCBI Taxonomy" id="56615"/>
    <lineage>
        <taxon>Eukaryota</taxon>
        <taxon>Fungi</taxon>
        <taxon>Dikarya</taxon>
        <taxon>Basidiomycota</taxon>
        <taxon>Pucciniomycotina</taxon>
        <taxon>Pucciniomycetes</taxon>
        <taxon>Pucciniales</taxon>
        <taxon>Pucciniaceae</taxon>
        <taxon>Puccinia</taxon>
    </lineage>
</organism>
<feature type="compositionally biased region" description="Polar residues" evidence="1">
    <location>
        <begin position="837"/>
        <end position="885"/>
    </location>
</feature>
<dbReference type="AlphaFoldDB" id="A0A5B0PUA7"/>
<evidence type="ECO:0000256" key="1">
    <source>
        <dbReference type="SAM" id="MobiDB-lite"/>
    </source>
</evidence>
<dbReference type="OrthoDB" id="2501290at2759"/>
<accession>A0A5B0PUA7</accession>
<feature type="region of interest" description="Disordered" evidence="1">
    <location>
        <begin position="793"/>
        <end position="813"/>
    </location>
</feature>
<reference evidence="2 3" key="1">
    <citation type="submission" date="2019-05" db="EMBL/GenBank/DDBJ databases">
        <title>Emergence of the Ug99 lineage of the wheat stem rust pathogen through somatic hybridization.</title>
        <authorList>
            <person name="Li F."/>
            <person name="Upadhyaya N.M."/>
            <person name="Sperschneider J."/>
            <person name="Matny O."/>
            <person name="Nguyen-Phuc H."/>
            <person name="Mago R."/>
            <person name="Raley C."/>
            <person name="Miller M.E."/>
            <person name="Silverstein K.A.T."/>
            <person name="Henningsen E."/>
            <person name="Hirsch C.D."/>
            <person name="Visser B."/>
            <person name="Pretorius Z.A."/>
            <person name="Steffenson B.J."/>
            <person name="Schwessinger B."/>
            <person name="Dodds P.N."/>
            <person name="Figueroa M."/>
        </authorList>
    </citation>
    <scope>NUCLEOTIDE SEQUENCE [LARGE SCALE GENOMIC DNA]</scope>
    <source>
        <strain evidence="2">21-0</strain>
    </source>
</reference>
<comment type="caution">
    <text evidence="2">The sequence shown here is derived from an EMBL/GenBank/DDBJ whole genome shotgun (WGS) entry which is preliminary data.</text>
</comment>
<feature type="compositionally biased region" description="Low complexity" evidence="1">
    <location>
        <begin position="886"/>
        <end position="896"/>
    </location>
</feature>
<gene>
    <name evidence="2" type="ORF">PGT21_018334</name>
</gene>
<evidence type="ECO:0000313" key="3">
    <source>
        <dbReference type="Proteomes" id="UP000324748"/>
    </source>
</evidence>
<keyword evidence="3" id="KW-1185">Reference proteome</keyword>
<protein>
    <submittedName>
        <fullName evidence="2">Uncharacterized protein</fullName>
    </submittedName>
</protein>
<feature type="region of interest" description="Disordered" evidence="1">
    <location>
        <begin position="222"/>
        <end position="253"/>
    </location>
</feature>
<feature type="region of interest" description="Disordered" evidence="1">
    <location>
        <begin position="837"/>
        <end position="945"/>
    </location>
</feature>
<evidence type="ECO:0000313" key="2">
    <source>
        <dbReference type="EMBL" id="KAA1104292.1"/>
    </source>
</evidence>
<dbReference type="EMBL" id="VSWC01000041">
    <property type="protein sequence ID" value="KAA1104292.1"/>
    <property type="molecule type" value="Genomic_DNA"/>
</dbReference>
<dbReference type="Proteomes" id="UP000324748">
    <property type="component" value="Unassembled WGS sequence"/>
</dbReference>
<name>A0A5B0PUA7_PUCGR</name>
<sequence>MADNGGGASSDTMVKIKPQNEDLAFNGSNVKLFLSEYQLAARLDGASEKDMAQQLGFFIAKDELLDVVETLEGYEPPDWPKLKASLIAYWGNVDTAKFSLPDPEPSDQSLEDENPRNLERGLPLGSHNDLLVEEALESDLNFVDLDVGPELFDKSSEQDRNESIKTREPAWHPTKASLDFTAASVIEYPLASRINKSNPSQRQCENLKSSAVLSVLLPPVKDSTLPVPDSDQEDMDNNPELFEQSTEDPSPAEVTSARPILALNPVTSPIKNHLSTEISENLSSASASAATVRRPLICYYCHCKGHGTAHCHALRKDKEKHLVDQKGHNYFLPSGAWIPFDPVRPIRSVVTAFQASSRSAPPFPAPYRISCGSGRTKRNTFVVTAFQASSRSAPPFPAPYRISCGALQPWYPTTKQIPSTAPPVSESYHCHLIRKSPNIDSSQPKVLSSDPPSPKCLAKFVKEENSVLKKIINLMVPGFSASSLDNIHLPKSQIPERTKSRKVIPRRHNGVKVSSLQCAPPGLDATKIVKTLSCATLVSNGQPSALDSPGVPDPTSSETLRNEVKLSSDPSLHSVPNLDHIGHLRPTEERLVSLPIALRNEVKLSSDPSLHSVPNLDHIGHLRLTEERLVSLPIALRDEVKLSSNSSLRSLPDVDHIGQLHPTEECLVSFPITLRDEVKLLSDPSLRSVPDVDPIGQLCPNSERLVSSLIALRNEVKLSSDHSLRSVPDLDPIGQLRPTSEDLVSSSIALRNEVKLSSDHSQLSVPDLDPIGQPCPTAERLVSSSIDLRDEVKLSSDPSLRSVPDVDPIGQLHPTTECLVSSSIRLRKEATLNSQVQESVFSSQASSDPNNHMSSLSHNYQSHPSGVPKSSITPEVHQSQSPQPLSNSVDSLSSSSPIRLRNEDKLASVPIPNPLHNETKRTSKSSNVEDPDPVSSDGVQASCQVENDLRNEVELGLLHFDEEEGWMIEVFPRGGKVDQK</sequence>
<proteinExistence type="predicted"/>
<feature type="region of interest" description="Disordered" evidence="1">
    <location>
        <begin position="98"/>
        <end position="122"/>
    </location>
</feature>